<keyword evidence="3" id="KW-1185">Reference proteome</keyword>
<dbReference type="EMBL" id="CATOUU010000660">
    <property type="protein sequence ID" value="CAI9939132.1"/>
    <property type="molecule type" value="Genomic_DNA"/>
</dbReference>
<dbReference type="Proteomes" id="UP001642409">
    <property type="component" value="Unassembled WGS sequence"/>
</dbReference>
<sequence length="141" mass="17050">MGRASTISTVHFGEFLTHEVSVICNQIFYTEYHVYSKFQELHNVQRQQCWKNLSVLLNRTPQQVKDFYYNSWIKQFSPNLNIYKDELLLLVLDFLHQNVEQKDIARLVCEKFTHRYQHIQFNVKAINIFVRKIMLNPNYTF</sequence>
<reference evidence="2 3" key="2">
    <citation type="submission" date="2024-07" db="EMBL/GenBank/DDBJ databases">
        <authorList>
            <person name="Akdeniz Z."/>
        </authorList>
    </citation>
    <scope>NUCLEOTIDE SEQUENCE [LARGE SCALE GENOMIC DNA]</scope>
</reference>
<comment type="caution">
    <text evidence="1">The sequence shown here is derived from an EMBL/GenBank/DDBJ whole genome shotgun (WGS) entry which is preliminary data.</text>
</comment>
<gene>
    <name evidence="1" type="ORF">HINF_LOCUS26777</name>
    <name evidence="2" type="ORF">HINF_LOCUS28541</name>
</gene>
<evidence type="ECO:0000313" key="2">
    <source>
        <dbReference type="EMBL" id="CAL6022209.1"/>
    </source>
</evidence>
<organism evidence="1">
    <name type="scientific">Hexamita inflata</name>
    <dbReference type="NCBI Taxonomy" id="28002"/>
    <lineage>
        <taxon>Eukaryota</taxon>
        <taxon>Metamonada</taxon>
        <taxon>Diplomonadida</taxon>
        <taxon>Hexamitidae</taxon>
        <taxon>Hexamitinae</taxon>
        <taxon>Hexamita</taxon>
    </lineage>
</organism>
<dbReference type="AlphaFoldDB" id="A0AA86U605"/>
<reference evidence="1" key="1">
    <citation type="submission" date="2023-06" db="EMBL/GenBank/DDBJ databases">
        <authorList>
            <person name="Kurt Z."/>
        </authorList>
    </citation>
    <scope>NUCLEOTIDE SEQUENCE</scope>
</reference>
<name>A0AA86U605_9EUKA</name>
<evidence type="ECO:0000313" key="1">
    <source>
        <dbReference type="EMBL" id="CAI9939132.1"/>
    </source>
</evidence>
<accession>A0AA86U605</accession>
<dbReference type="EMBL" id="CAXDID020000090">
    <property type="protein sequence ID" value="CAL6022209.1"/>
    <property type="molecule type" value="Genomic_DNA"/>
</dbReference>
<proteinExistence type="predicted"/>
<protein>
    <submittedName>
        <fullName evidence="1">Uncharacterized protein</fullName>
    </submittedName>
</protein>
<evidence type="ECO:0000313" key="3">
    <source>
        <dbReference type="Proteomes" id="UP001642409"/>
    </source>
</evidence>